<dbReference type="Gene3D" id="3.40.630.30">
    <property type="match status" value="1"/>
</dbReference>
<dbReference type="InterPro" id="IPR016181">
    <property type="entry name" value="Acyl_CoA_acyltransferase"/>
</dbReference>
<feature type="domain" description="N-acetyltransferase" evidence="3">
    <location>
        <begin position="1"/>
        <end position="161"/>
    </location>
</feature>
<evidence type="ECO:0000256" key="1">
    <source>
        <dbReference type="ARBA" id="ARBA00022679"/>
    </source>
</evidence>
<dbReference type="EMBL" id="LR134521">
    <property type="protein sequence ID" value="VEJ29594.1"/>
    <property type="molecule type" value="Genomic_DNA"/>
</dbReference>
<protein>
    <submittedName>
        <fullName evidence="4">Ribosomal-protein-alanine N-acetyltransferase</fullName>
    </submittedName>
</protein>
<dbReference type="Proteomes" id="UP000270988">
    <property type="component" value="Chromosome"/>
</dbReference>
<evidence type="ECO:0000259" key="3">
    <source>
        <dbReference type="PROSITE" id="PS51186"/>
    </source>
</evidence>
<organism evidence="4 5">
    <name type="scientific">Rothia dentocariosa</name>
    <dbReference type="NCBI Taxonomy" id="2047"/>
    <lineage>
        <taxon>Bacteria</taxon>
        <taxon>Bacillati</taxon>
        <taxon>Actinomycetota</taxon>
        <taxon>Actinomycetes</taxon>
        <taxon>Micrococcales</taxon>
        <taxon>Micrococcaceae</taxon>
        <taxon>Rothia</taxon>
    </lineage>
</organism>
<reference evidence="4 5" key="1">
    <citation type="submission" date="2018-12" db="EMBL/GenBank/DDBJ databases">
        <authorList>
            <consortium name="Pathogen Informatics"/>
        </authorList>
    </citation>
    <scope>NUCLEOTIDE SEQUENCE [LARGE SCALE GENOMIC DNA]</scope>
    <source>
        <strain evidence="4 5">NCTC10918</strain>
    </source>
</reference>
<evidence type="ECO:0000313" key="5">
    <source>
        <dbReference type="Proteomes" id="UP000270988"/>
    </source>
</evidence>
<gene>
    <name evidence="4" type="ORF">NCTC10918_00856</name>
</gene>
<accession>A0A448UUQ7</accession>
<dbReference type="GO" id="GO:0016747">
    <property type="term" value="F:acyltransferase activity, transferring groups other than amino-acyl groups"/>
    <property type="evidence" value="ECO:0007669"/>
    <property type="project" value="InterPro"/>
</dbReference>
<dbReference type="PANTHER" id="PTHR43420">
    <property type="entry name" value="ACETYLTRANSFERASE"/>
    <property type="match status" value="1"/>
</dbReference>
<dbReference type="STRING" id="762948.HMPREF0733_12103"/>
<dbReference type="PANTHER" id="PTHR43420:SF44">
    <property type="entry name" value="ACETYLTRANSFERASE YPEA"/>
    <property type="match status" value="1"/>
</dbReference>
<keyword evidence="1 4" id="KW-0808">Transferase</keyword>
<dbReference type="Pfam" id="PF00583">
    <property type="entry name" value="Acetyltransf_1"/>
    <property type="match status" value="1"/>
</dbReference>
<dbReference type="AlphaFoldDB" id="A0A448UUQ7"/>
<dbReference type="InterPro" id="IPR000182">
    <property type="entry name" value="GNAT_dom"/>
</dbReference>
<sequence>MRIVSYSPAYREALLDISLRAWGPVFPRMHNDVPEFVYDAFYPQGWQQRQLSDLEEVLDQEPQNVSVALEGECPVAWVCTRIHPEDQMGEIYVIAVDPEYQRRGVGQQLMEHAYAQIKDAGMRMVMVETGGDSGHAPARALYESEGFVRWPVARYFKDLSE</sequence>
<dbReference type="SUPFAM" id="SSF55729">
    <property type="entry name" value="Acyl-CoA N-acyltransferases (Nat)"/>
    <property type="match status" value="1"/>
</dbReference>
<keyword evidence="2" id="KW-0012">Acyltransferase</keyword>
<evidence type="ECO:0000256" key="2">
    <source>
        <dbReference type="ARBA" id="ARBA00023315"/>
    </source>
</evidence>
<name>A0A448UUQ7_9MICC</name>
<dbReference type="InterPro" id="IPR050680">
    <property type="entry name" value="YpeA/RimI_acetyltransf"/>
</dbReference>
<dbReference type="PROSITE" id="PS51186">
    <property type="entry name" value="GNAT"/>
    <property type="match status" value="1"/>
</dbReference>
<dbReference type="CDD" id="cd04301">
    <property type="entry name" value="NAT_SF"/>
    <property type="match status" value="1"/>
</dbReference>
<proteinExistence type="predicted"/>
<evidence type="ECO:0000313" key="4">
    <source>
        <dbReference type="EMBL" id="VEJ29594.1"/>
    </source>
</evidence>